<dbReference type="Pfam" id="PF00668">
    <property type="entry name" value="Condensation"/>
    <property type="match status" value="1"/>
</dbReference>
<name>A0A2C5XLW1_9HYPO</name>
<dbReference type="STRING" id="1399860.A0A2C5XLW1"/>
<protein>
    <recommendedName>
        <fullName evidence="4">Carrier domain-containing protein</fullName>
    </recommendedName>
</protein>
<keyword evidence="6" id="KW-1185">Reference proteome</keyword>
<dbReference type="Gene3D" id="3.30.300.30">
    <property type="match status" value="1"/>
</dbReference>
<dbReference type="SMART" id="SM01294">
    <property type="entry name" value="PKS_PP_betabranch"/>
    <property type="match status" value="1"/>
</dbReference>
<keyword evidence="2" id="KW-0597">Phosphoprotein</keyword>
<dbReference type="Gene3D" id="3.30.559.30">
    <property type="entry name" value="Nonribosomal peptide synthetase, condensation domain"/>
    <property type="match status" value="1"/>
</dbReference>
<keyword evidence="1" id="KW-0596">Phosphopantetheine</keyword>
<dbReference type="PANTHER" id="PTHR45527">
    <property type="entry name" value="NONRIBOSOMAL PEPTIDE SYNTHETASE"/>
    <property type="match status" value="1"/>
</dbReference>
<dbReference type="PROSITE" id="PS50075">
    <property type="entry name" value="CARRIER"/>
    <property type="match status" value="1"/>
</dbReference>
<dbReference type="GO" id="GO:0016874">
    <property type="term" value="F:ligase activity"/>
    <property type="evidence" value="ECO:0007669"/>
    <property type="project" value="UniProtKB-KW"/>
</dbReference>
<dbReference type="InterPro" id="IPR009081">
    <property type="entry name" value="PP-bd_ACP"/>
</dbReference>
<evidence type="ECO:0000256" key="2">
    <source>
        <dbReference type="ARBA" id="ARBA00022553"/>
    </source>
</evidence>
<dbReference type="InterPro" id="IPR020806">
    <property type="entry name" value="PKS_PP-bd"/>
</dbReference>
<dbReference type="GO" id="GO:0031177">
    <property type="term" value="F:phosphopantetheine binding"/>
    <property type="evidence" value="ECO:0007669"/>
    <property type="project" value="InterPro"/>
</dbReference>
<feature type="domain" description="Carrier" evidence="4">
    <location>
        <begin position="60"/>
        <end position="133"/>
    </location>
</feature>
<dbReference type="InterPro" id="IPR001242">
    <property type="entry name" value="Condensation_dom"/>
</dbReference>
<dbReference type="GO" id="GO:0005737">
    <property type="term" value="C:cytoplasm"/>
    <property type="evidence" value="ECO:0007669"/>
    <property type="project" value="TreeGrafter"/>
</dbReference>
<dbReference type="InterPro" id="IPR023213">
    <property type="entry name" value="CAT-like_dom_sf"/>
</dbReference>
<dbReference type="AlphaFoldDB" id="A0A2C5XLW1"/>
<reference evidence="5 6" key="1">
    <citation type="submission" date="2017-06" db="EMBL/GenBank/DDBJ databases">
        <title>Ant-infecting Ophiocordyceps genomes reveal a high diversity of potential behavioral manipulation genes and a possible major role for enterotoxins.</title>
        <authorList>
            <person name="De Bekker C."/>
            <person name="Evans H.C."/>
            <person name="Brachmann A."/>
            <person name="Hughes D.P."/>
        </authorList>
    </citation>
    <scope>NUCLEOTIDE SEQUENCE [LARGE SCALE GENOMIC DNA]</scope>
    <source>
        <strain evidence="5 6">Map64</strain>
    </source>
</reference>
<evidence type="ECO:0000259" key="4">
    <source>
        <dbReference type="PROSITE" id="PS50075"/>
    </source>
</evidence>
<dbReference type="PANTHER" id="PTHR45527:SF1">
    <property type="entry name" value="FATTY ACID SYNTHASE"/>
    <property type="match status" value="1"/>
</dbReference>
<comment type="caution">
    <text evidence="5">The sequence shown here is derived from an EMBL/GenBank/DDBJ whole genome shotgun (WGS) entry which is preliminary data.</text>
</comment>
<dbReference type="InterPro" id="IPR036736">
    <property type="entry name" value="ACP-like_sf"/>
</dbReference>
<dbReference type="Gene3D" id="1.10.1200.10">
    <property type="entry name" value="ACP-like"/>
    <property type="match status" value="1"/>
</dbReference>
<dbReference type="GO" id="GO:0043041">
    <property type="term" value="P:amino acid activation for nonribosomal peptide biosynthetic process"/>
    <property type="evidence" value="ECO:0007669"/>
    <property type="project" value="TreeGrafter"/>
</dbReference>
<dbReference type="InterPro" id="IPR006162">
    <property type="entry name" value="Ppantetheine_attach_site"/>
</dbReference>
<dbReference type="Gene3D" id="3.30.559.10">
    <property type="entry name" value="Chloramphenicol acetyltransferase-like domain"/>
    <property type="match status" value="1"/>
</dbReference>
<organism evidence="5 6">
    <name type="scientific">Ophiocordyceps australis</name>
    <dbReference type="NCBI Taxonomy" id="1399860"/>
    <lineage>
        <taxon>Eukaryota</taxon>
        <taxon>Fungi</taxon>
        <taxon>Dikarya</taxon>
        <taxon>Ascomycota</taxon>
        <taxon>Pezizomycotina</taxon>
        <taxon>Sordariomycetes</taxon>
        <taxon>Hypocreomycetidae</taxon>
        <taxon>Hypocreales</taxon>
        <taxon>Ophiocordycipitaceae</taxon>
        <taxon>Ophiocordyceps</taxon>
    </lineage>
</organism>
<dbReference type="OrthoDB" id="416786at2759"/>
<dbReference type="Pfam" id="PF00550">
    <property type="entry name" value="PP-binding"/>
    <property type="match status" value="1"/>
</dbReference>
<accession>A0A2C5XLW1</accession>
<dbReference type="EMBL" id="NJET01000006">
    <property type="protein sequence ID" value="PHH66658.1"/>
    <property type="molecule type" value="Genomic_DNA"/>
</dbReference>
<dbReference type="SMART" id="SM00823">
    <property type="entry name" value="PKS_PP"/>
    <property type="match status" value="1"/>
</dbReference>
<dbReference type="InterPro" id="IPR045851">
    <property type="entry name" value="AMP-bd_C_sf"/>
</dbReference>
<proteinExistence type="predicted"/>
<gene>
    <name evidence="5" type="ORF">CDD81_6495</name>
</gene>
<evidence type="ECO:0000313" key="6">
    <source>
        <dbReference type="Proteomes" id="UP000226192"/>
    </source>
</evidence>
<keyword evidence="3" id="KW-0436">Ligase</keyword>
<dbReference type="PROSITE" id="PS00012">
    <property type="entry name" value="PHOSPHOPANTETHEINE"/>
    <property type="match status" value="1"/>
</dbReference>
<dbReference type="FunFam" id="1.10.1200.10:FF:000005">
    <property type="entry name" value="Nonribosomal peptide synthetase 1"/>
    <property type="match status" value="1"/>
</dbReference>
<dbReference type="Proteomes" id="UP000226192">
    <property type="component" value="Unassembled WGS sequence"/>
</dbReference>
<dbReference type="SUPFAM" id="SSF52777">
    <property type="entry name" value="CoA-dependent acyltransferases"/>
    <property type="match status" value="2"/>
</dbReference>
<sequence length="551" mass="61157">MDNEPPFLPPTQAHRDLVHGALKLLKNRLPAYMVPDVVIPLPYIPLSYQPRLAAKRPPETESEAVLQTIVAEVLKLHPSDVGMDDGFFRLGGDSIIAIRLVERAQSQGFAFRVSNVFESPKLADLARFASRCNGNDLHVSEDSAQSLQLLMDSADPEKVAHNLVSQGFSCSEHDIVQVLPMTQAAERFLFQTPEYWIVNLQGPVNLDRLQEACTALVVLEHVDTSFKFYGTSQSIADSVDEYRLSDLLPLPTLNMLMTEFIMVQNIGGQDVKQALVVRLSHAQFDGVSLHTLWRDLKHLYEDTSLPAATPYSHHLQQWRRSNYSFGDSPQDSPDVFVTGTRFVNIGQSIPRNITTATIVKTAWATLLAKLTGSSDCVFAQISNGRNYDSSAAYNVVGACLNFIPVRANLNPTWTVLQLLEFMQQQHSASLAHELLDFGDIVQRSTPWPTGTAHQSVVLHQNIEPDQVFQFGDAEAWVTCSYEWPHPPDEILVESLPTGNASLRVTLDTRSSTLSRRNVNLVLEKLCRLIVLLPALADNADASVETLLAALD</sequence>
<evidence type="ECO:0000256" key="3">
    <source>
        <dbReference type="ARBA" id="ARBA00022598"/>
    </source>
</evidence>
<evidence type="ECO:0000256" key="1">
    <source>
        <dbReference type="ARBA" id="ARBA00022450"/>
    </source>
</evidence>
<dbReference type="SUPFAM" id="SSF47336">
    <property type="entry name" value="ACP-like"/>
    <property type="match status" value="1"/>
</dbReference>
<evidence type="ECO:0000313" key="5">
    <source>
        <dbReference type="EMBL" id="PHH66658.1"/>
    </source>
</evidence>
<dbReference type="GO" id="GO:0044550">
    <property type="term" value="P:secondary metabolite biosynthetic process"/>
    <property type="evidence" value="ECO:0007669"/>
    <property type="project" value="TreeGrafter"/>
</dbReference>